<evidence type="ECO:0000256" key="7">
    <source>
        <dbReference type="ARBA" id="ARBA00022771"/>
    </source>
</evidence>
<reference evidence="15" key="2">
    <citation type="submission" date="2022-10" db="EMBL/GenBank/DDBJ databases">
        <authorList>
            <consortium name="ENA_rothamsted_submissions"/>
            <consortium name="culmorum"/>
            <person name="King R."/>
        </authorList>
    </citation>
    <scope>NUCLEOTIDE SEQUENCE</scope>
</reference>
<dbReference type="GO" id="GO:0061665">
    <property type="term" value="F:SUMO ligase activity"/>
    <property type="evidence" value="ECO:0007669"/>
    <property type="project" value="TreeGrafter"/>
</dbReference>
<dbReference type="InterPro" id="IPR026846">
    <property type="entry name" value="Nse2(Mms21)"/>
</dbReference>
<dbReference type="GO" id="GO:0030915">
    <property type="term" value="C:Smc5-Smc6 complex"/>
    <property type="evidence" value="ECO:0007669"/>
    <property type="project" value="InterPro"/>
</dbReference>
<dbReference type="AlphaFoldDB" id="A0A9N9WCJ9"/>
<accession>A0A9N9WCJ9</accession>
<evidence type="ECO:0000256" key="4">
    <source>
        <dbReference type="ARBA" id="ARBA00020923"/>
    </source>
</evidence>
<evidence type="ECO:0000256" key="5">
    <source>
        <dbReference type="ARBA" id="ARBA00022679"/>
    </source>
</evidence>
<dbReference type="OrthoDB" id="26899at2759"/>
<keyword evidence="16" id="KW-1185">Reference proteome</keyword>
<name>A0A9N9WCJ9_9NEOP</name>
<dbReference type="PANTHER" id="PTHR21330:SF1">
    <property type="entry name" value="E3 SUMO-PROTEIN LIGASE NSE2"/>
    <property type="match status" value="1"/>
</dbReference>
<dbReference type="CDD" id="cd16651">
    <property type="entry name" value="SPL-RING_NSE2"/>
    <property type="match status" value="1"/>
</dbReference>
<evidence type="ECO:0000256" key="12">
    <source>
        <dbReference type="ARBA" id="ARBA00032533"/>
    </source>
</evidence>
<reference evidence="15" key="1">
    <citation type="submission" date="2021-12" db="EMBL/GenBank/DDBJ databases">
        <authorList>
            <person name="King R."/>
        </authorList>
    </citation>
    <scope>NUCLEOTIDE SEQUENCE</scope>
</reference>
<protein>
    <recommendedName>
        <fullName evidence="4">E3 SUMO-protein ligase NSE2</fullName>
    </recommendedName>
    <alternativeName>
        <fullName evidence="11">E3 SUMO-protein transferase NSE2</fullName>
    </alternativeName>
    <alternativeName>
        <fullName evidence="12">Non-structural maintenance of chromosomes element 2 homolog</fullName>
    </alternativeName>
</protein>
<evidence type="ECO:0000256" key="11">
    <source>
        <dbReference type="ARBA" id="ARBA00031731"/>
    </source>
</evidence>
<gene>
    <name evidence="15" type="ORF">DIATSA_LOCUS3349</name>
</gene>
<sequence>MSDSDLAELRKQCITSLYLCSDNVSKYLDEEKEAEFNKLKSYVEGYCLLEAQQDVAIQALERAKNETDNSNLDTLDERFKANLASMAGKKLNVKNHPYMIELNKRIEKGQQQARQNLEDSDLAITESQDRYIDPITKKVIVDPVKNTVCGHIYEKQSIMNLLKMKSSTKCPVAGCGNRTAIQKQHLIEDEELRFRMTITQHSTMIEERSYTNLDETS</sequence>
<keyword evidence="6" id="KW-0479">Metal-binding</keyword>
<evidence type="ECO:0000256" key="1">
    <source>
        <dbReference type="ARBA" id="ARBA00004123"/>
    </source>
</evidence>
<evidence type="ECO:0000256" key="3">
    <source>
        <dbReference type="ARBA" id="ARBA00008212"/>
    </source>
</evidence>
<evidence type="ECO:0000256" key="13">
    <source>
        <dbReference type="PROSITE-ProRule" id="PRU00452"/>
    </source>
</evidence>
<evidence type="ECO:0000313" key="15">
    <source>
        <dbReference type="EMBL" id="CAG9785307.1"/>
    </source>
</evidence>
<evidence type="ECO:0000256" key="8">
    <source>
        <dbReference type="ARBA" id="ARBA00022786"/>
    </source>
</evidence>
<dbReference type="InterPro" id="IPR004181">
    <property type="entry name" value="Znf_MIZ"/>
</dbReference>
<dbReference type="SUPFAM" id="SSF57850">
    <property type="entry name" value="RING/U-box"/>
    <property type="match status" value="1"/>
</dbReference>
<dbReference type="GO" id="GO:0016925">
    <property type="term" value="P:protein sumoylation"/>
    <property type="evidence" value="ECO:0007669"/>
    <property type="project" value="TreeGrafter"/>
</dbReference>
<keyword evidence="7 13" id="KW-0863">Zinc-finger</keyword>
<dbReference type="Pfam" id="PF11789">
    <property type="entry name" value="zf-Nse"/>
    <property type="match status" value="1"/>
</dbReference>
<evidence type="ECO:0000256" key="10">
    <source>
        <dbReference type="ARBA" id="ARBA00023242"/>
    </source>
</evidence>
<evidence type="ECO:0000256" key="2">
    <source>
        <dbReference type="ARBA" id="ARBA00004718"/>
    </source>
</evidence>
<dbReference type="GO" id="GO:0008270">
    <property type="term" value="F:zinc ion binding"/>
    <property type="evidence" value="ECO:0007669"/>
    <property type="project" value="UniProtKB-KW"/>
</dbReference>
<proteinExistence type="inferred from homology"/>
<evidence type="ECO:0000256" key="9">
    <source>
        <dbReference type="ARBA" id="ARBA00022833"/>
    </source>
</evidence>
<evidence type="ECO:0000313" key="16">
    <source>
        <dbReference type="Proteomes" id="UP001153714"/>
    </source>
</evidence>
<keyword evidence="9" id="KW-0862">Zinc</keyword>
<dbReference type="GO" id="GO:0005634">
    <property type="term" value="C:nucleus"/>
    <property type="evidence" value="ECO:0007669"/>
    <property type="project" value="UniProtKB-SubCell"/>
</dbReference>
<dbReference type="InterPro" id="IPR013083">
    <property type="entry name" value="Znf_RING/FYVE/PHD"/>
</dbReference>
<keyword evidence="8" id="KW-0833">Ubl conjugation pathway</keyword>
<comment type="similarity">
    <text evidence="3">Belongs to the NSE2 family.</text>
</comment>
<dbReference type="GO" id="GO:0000724">
    <property type="term" value="P:double-strand break repair via homologous recombination"/>
    <property type="evidence" value="ECO:0007669"/>
    <property type="project" value="InterPro"/>
</dbReference>
<feature type="domain" description="SP-RING-type" evidence="14">
    <location>
        <begin position="118"/>
        <end position="201"/>
    </location>
</feature>
<comment type="pathway">
    <text evidence="2">Protein modification; protein sumoylation.</text>
</comment>
<evidence type="ECO:0000259" key="14">
    <source>
        <dbReference type="PROSITE" id="PS51044"/>
    </source>
</evidence>
<comment type="subcellular location">
    <subcellularLocation>
        <location evidence="1">Nucleus</location>
    </subcellularLocation>
</comment>
<keyword evidence="5" id="KW-0808">Transferase</keyword>
<organism evidence="15 16">
    <name type="scientific">Diatraea saccharalis</name>
    <name type="common">sugarcane borer</name>
    <dbReference type="NCBI Taxonomy" id="40085"/>
    <lineage>
        <taxon>Eukaryota</taxon>
        <taxon>Metazoa</taxon>
        <taxon>Ecdysozoa</taxon>
        <taxon>Arthropoda</taxon>
        <taxon>Hexapoda</taxon>
        <taxon>Insecta</taxon>
        <taxon>Pterygota</taxon>
        <taxon>Neoptera</taxon>
        <taxon>Endopterygota</taxon>
        <taxon>Lepidoptera</taxon>
        <taxon>Glossata</taxon>
        <taxon>Ditrysia</taxon>
        <taxon>Pyraloidea</taxon>
        <taxon>Crambidae</taxon>
        <taxon>Crambinae</taxon>
        <taxon>Diatraea</taxon>
    </lineage>
</organism>
<dbReference type="EMBL" id="OU893344">
    <property type="protein sequence ID" value="CAG9785307.1"/>
    <property type="molecule type" value="Genomic_DNA"/>
</dbReference>
<evidence type="ECO:0000256" key="6">
    <source>
        <dbReference type="ARBA" id="ARBA00022723"/>
    </source>
</evidence>
<dbReference type="PANTHER" id="PTHR21330">
    <property type="entry name" value="E3 SUMO-PROTEIN LIGASE NSE2"/>
    <property type="match status" value="1"/>
</dbReference>
<dbReference type="Gene3D" id="3.30.40.10">
    <property type="entry name" value="Zinc/RING finger domain, C3HC4 (zinc finger)"/>
    <property type="match status" value="1"/>
</dbReference>
<dbReference type="Proteomes" id="UP001153714">
    <property type="component" value="Chromosome 13"/>
</dbReference>
<dbReference type="PROSITE" id="PS51044">
    <property type="entry name" value="ZF_SP_RING"/>
    <property type="match status" value="1"/>
</dbReference>
<keyword evidence="10" id="KW-0539">Nucleus</keyword>